<dbReference type="InterPro" id="IPR036736">
    <property type="entry name" value="ACP-like_sf"/>
</dbReference>
<dbReference type="SUPFAM" id="SSF47336">
    <property type="entry name" value="ACP-like"/>
    <property type="match status" value="2"/>
</dbReference>
<dbReference type="SMART" id="SM00827">
    <property type="entry name" value="PKS_AT"/>
    <property type="match status" value="1"/>
</dbReference>
<dbReference type="SUPFAM" id="SSF52151">
    <property type="entry name" value="FabD/lysophospholipase-like"/>
    <property type="match status" value="1"/>
</dbReference>
<dbReference type="EC" id="2.3.1.39" evidence="1"/>
<feature type="domain" description="Carrier" evidence="9">
    <location>
        <begin position="532"/>
        <end position="612"/>
    </location>
</feature>
<dbReference type="Proteomes" id="UP000600026">
    <property type="component" value="Unassembled WGS sequence"/>
</dbReference>
<keyword evidence="6 10" id="KW-0012">Acyltransferase</keyword>
<comment type="caution">
    <text evidence="10">The sequence shown here is derived from an EMBL/GenBank/DDBJ whole genome shotgun (WGS) entry which is preliminary data.</text>
</comment>
<dbReference type="Pfam" id="PF00698">
    <property type="entry name" value="Acyl_transf_1"/>
    <property type="match status" value="1"/>
</dbReference>
<dbReference type="Gene3D" id="1.10.1200.10">
    <property type="entry name" value="ACP-like"/>
    <property type="match status" value="2"/>
</dbReference>
<dbReference type="PROSITE" id="PS00012">
    <property type="entry name" value="PHOSPHOPANTETHEINE"/>
    <property type="match status" value="2"/>
</dbReference>
<accession>A0A919LE45</accession>
<dbReference type="EMBL" id="BNEE01000004">
    <property type="protein sequence ID" value="GHI84182.1"/>
    <property type="molecule type" value="Genomic_DNA"/>
</dbReference>
<evidence type="ECO:0000256" key="7">
    <source>
        <dbReference type="ARBA" id="ARBA00048462"/>
    </source>
</evidence>
<feature type="region of interest" description="Disordered" evidence="8">
    <location>
        <begin position="395"/>
        <end position="422"/>
    </location>
</feature>
<dbReference type="InterPro" id="IPR050858">
    <property type="entry name" value="Mal-CoA-ACP_Trans/PKS_FabD"/>
</dbReference>
<dbReference type="PANTHER" id="PTHR42681:SF1">
    <property type="entry name" value="MALONYL-COA-ACYL CARRIER PROTEIN TRANSACYLASE, MITOCHONDRIAL"/>
    <property type="match status" value="1"/>
</dbReference>
<dbReference type="Gene3D" id="3.30.70.3290">
    <property type="match status" value="1"/>
</dbReference>
<evidence type="ECO:0000313" key="11">
    <source>
        <dbReference type="Proteomes" id="UP000600026"/>
    </source>
</evidence>
<feature type="region of interest" description="Disordered" evidence="8">
    <location>
        <begin position="508"/>
        <end position="527"/>
    </location>
</feature>
<dbReference type="AlphaFoldDB" id="A0A919LE45"/>
<dbReference type="GO" id="GO:0005829">
    <property type="term" value="C:cytosol"/>
    <property type="evidence" value="ECO:0007669"/>
    <property type="project" value="TreeGrafter"/>
</dbReference>
<dbReference type="InterPro" id="IPR016035">
    <property type="entry name" value="Acyl_Trfase/lysoPLipase"/>
</dbReference>
<dbReference type="InterPro" id="IPR009081">
    <property type="entry name" value="PP-bd_ACP"/>
</dbReference>
<evidence type="ECO:0000256" key="8">
    <source>
        <dbReference type="SAM" id="MobiDB-lite"/>
    </source>
</evidence>
<evidence type="ECO:0000256" key="3">
    <source>
        <dbReference type="ARBA" id="ARBA00022553"/>
    </source>
</evidence>
<evidence type="ECO:0000256" key="1">
    <source>
        <dbReference type="ARBA" id="ARBA00013258"/>
    </source>
</evidence>
<keyword evidence="5" id="KW-0045">Antibiotic biosynthesis</keyword>
<evidence type="ECO:0000313" key="10">
    <source>
        <dbReference type="EMBL" id="GHI84182.1"/>
    </source>
</evidence>
<keyword evidence="4" id="KW-0808">Transferase</keyword>
<name>A0A919LE45_9ACTN</name>
<dbReference type="Gene3D" id="3.40.366.10">
    <property type="entry name" value="Malonyl-Coenzyme A Acyl Carrier Protein, domain 2"/>
    <property type="match status" value="1"/>
</dbReference>
<dbReference type="InterPro" id="IPR001227">
    <property type="entry name" value="Ac_transferase_dom_sf"/>
</dbReference>
<dbReference type="GO" id="GO:0004314">
    <property type="term" value="F:[acyl-carrier-protein] S-malonyltransferase activity"/>
    <property type="evidence" value="ECO:0007669"/>
    <property type="project" value="UniProtKB-EC"/>
</dbReference>
<gene>
    <name evidence="10" type="ORF">Sxan_15460</name>
</gene>
<feature type="domain" description="Carrier" evidence="9">
    <location>
        <begin position="424"/>
        <end position="504"/>
    </location>
</feature>
<keyword evidence="3" id="KW-0597">Phosphoprotein</keyword>
<evidence type="ECO:0000256" key="4">
    <source>
        <dbReference type="ARBA" id="ARBA00022679"/>
    </source>
</evidence>
<dbReference type="GO" id="GO:0006633">
    <property type="term" value="P:fatty acid biosynthetic process"/>
    <property type="evidence" value="ECO:0007669"/>
    <property type="project" value="TreeGrafter"/>
</dbReference>
<evidence type="ECO:0000259" key="9">
    <source>
        <dbReference type="PROSITE" id="PS50075"/>
    </source>
</evidence>
<dbReference type="InterPro" id="IPR014043">
    <property type="entry name" value="Acyl_transferase_dom"/>
</dbReference>
<keyword evidence="11" id="KW-1185">Reference proteome</keyword>
<dbReference type="Pfam" id="PF00550">
    <property type="entry name" value="PP-binding"/>
    <property type="match status" value="2"/>
</dbReference>
<dbReference type="GO" id="GO:0017000">
    <property type="term" value="P:antibiotic biosynthetic process"/>
    <property type="evidence" value="ECO:0007669"/>
    <property type="project" value="UniProtKB-KW"/>
</dbReference>
<reference evidence="10" key="1">
    <citation type="submission" date="2020-09" db="EMBL/GenBank/DDBJ databases">
        <title>Whole genome shotgun sequence of Streptomyces xanthophaeus NBRC 12829.</title>
        <authorList>
            <person name="Komaki H."/>
            <person name="Tamura T."/>
        </authorList>
    </citation>
    <scope>NUCLEOTIDE SEQUENCE</scope>
    <source>
        <strain evidence="10">NBRC 12829</strain>
    </source>
</reference>
<keyword evidence="2" id="KW-0596">Phosphopantetheine</keyword>
<dbReference type="PANTHER" id="PTHR42681">
    <property type="entry name" value="MALONYL-COA-ACYL CARRIER PROTEIN TRANSACYLASE, MITOCHONDRIAL"/>
    <property type="match status" value="1"/>
</dbReference>
<evidence type="ECO:0000256" key="2">
    <source>
        <dbReference type="ARBA" id="ARBA00022450"/>
    </source>
</evidence>
<evidence type="ECO:0000256" key="5">
    <source>
        <dbReference type="ARBA" id="ARBA00023194"/>
    </source>
</evidence>
<protein>
    <recommendedName>
        <fullName evidence="1">[acyl-carrier-protein] S-malonyltransferase</fullName>
        <ecNumber evidence="1">2.3.1.39</ecNumber>
    </recommendedName>
</protein>
<dbReference type="InterPro" id="IPR016036">
    <property type="entry name" value="Malonyl_transacylase_ACP-bd"/>
</dbReference>
<dbReference type="SUPFAM" id="SSF55048">
    <property type="entry name" value="Probable ACP-binding domain of malonyl-CoA ACP transacylase"/>
    <property type="match status" value="1"/>
</dbReference>
<dbReference type="RefSeq" id="WP_202205034.1">
    <property type="nucleotide sequence ID" value="NZ_BNEE01000004.1"/>
</dbReference>
<organism evidence="10 11">
    <name type="scientific">Streptomyces xanthophaeus</name>
    <dbReference type="NCBI Taxonomy" id="67385"/>
    <lineage>
        <taxon>Bacteria</taxon>
        <taxon>Bacillati</taxon>
        <taxon>Actinomycetota</taxon>
        <taxon>Actinomycetes</taxon>
        <taxon>Kitasatosporales</taxon>
        <taxon>Streptomycetaceae</taxon>
        <taxon>Streptomyces</taxon>
    </lineage>
</organism>
<evidence type="ECO:0000256" key="6">
    <source>
        <dbReference type="ARBA" id="ARBA00023315"/>
    </source>
</evidence>
<comment type="catalytic activity">
    <reaction evidence="7">
        <text>holo-[ACP] + malonyl-CoA = malonyl-[ACP] + CoA</text>
        <dbReference type="Rhea" id="RHEA:41792"/>
        <dbReference type="Rhea" id="RHEA-COMP:9623"/>
        <dbReference type="Rhea" id="RHEA-COMP:9685"/>
        <dbReference type="ChEBI" id="CHEBI:57287"/>
        <dbReference type="ChEBI" id="CHEBI:57384"/>
        <dbReference type="ChEBI" id="CHEBI:64479"/>
        <dbReference type="ChEBI" id="CHEBI:78449"/>
        <dbReference type="EC" id="2.3.1.39"/>
    </reaction>
</comment>
<sequence length="622" mass="64762">MSSTPPASGPVLLFPGQGGFDGAAFSRAVAGHPQLRAVFECIDPVTEEAYGRRLTDTLFQDAPLELAQLLRDEAWVSQLAIYGTGLAAYRILTDNGVRPSVLVGHSLGEITALVAAGAYSLEDGARIVLRRTSAIAGRDTGSGAMVALSASPERSAGMVALVGDPALAVATENHDAQTVLSGPGAAIAKVKAVAEQLGIGFAQLDASFAFHNPTLAGAAPGFAADVRGLRQRPLAVPVYSPILQRFYEDDESLGDRLADHFTQPVRFSAAVRFLHERGERTFVEAGGRATLASLVPKALLGVAAEDLTVLSTLSVGRGNALRLPDTLETLREAGLASRPGGLDAVRLHLAPGLSEDEFTAFWAQSGREVADLVARRLTVFRDTAGAIGTAVASAAPAAPAPAPAPAPAVEESRPSAAAAPADRPGREEVFAVLRTLYAQALEYPEEVFTPGALLEAELGVDSVKQVELLSRASTHYGLPARASDFRLGDYETLDKIAGLITDELGSLAGPAEPAPAPVPAPAPAAAPAASAPAEEEVFAVLRTLYAQALEYPEEVFTPDALLEAELGVDSVKQVELLSRASTHYGLPARASDFRLGDYETLDKIAGLITDEVGRLQLDGAAA</sequence>
<dbReference type="InterPro" id="IPR006162">
    <property type="entry name" value="Ppantetheine_attach_site"/>
</dbReference>
<feature type="compositionally biased region" description="Pro residues" evidence="8">
    <location>
        <begin position="512"/>
        <end position="524"/>
    </location>
</feature>
<proteinExistence type="predicted"/>
<dbReference type="PROSITE" id="PS50075">
    <property type="entry name" value="CARRIER"/>
    <property type="match status" value="2"/>
</dbReference>